<feature type="region of interest" description="Disordered" evidence="4">
    <location>
        <begin position="115"/>
        <end position="169"/>
    </location>
</feature>
<evidence type="ECO:0000256" key="3">
    <source>
        <dbReference type="PIRNR" id="PIRNR002070"/>
    </source>
</evidence>
<name>A0A955L5D6_9BACT</name>
<dbReference type="CDD" id="cd04496">
    <property type="entry name" value="SSB_OBF"/>
    <property type="match status" value="1"/>
</dbReference>
<evidence type="ECO:0000313" key="6">
    <source>
        <dbReference type="Proteomes" id="UP000783287"/>
    </source>
</evidence>
<reference evidence="5" key="2">
    <citation type="journal article" date="2021" name="Microbiome">
        <title>Successional dynamics and alternative stable states in a saline activated sludge microbial community over 9 years.</title>
        <authorList>
            <person name="Wang Y."/>
            <person name="Ye J."/>
            <person name="Ju F."/>
            <person name="Liu L."/>
            <person name="Boyd J.A."/>
            <person name="Deng Y."/>
            <person name="Parks D.H."/>
            <person name="Jiang X."/>
            <person name="Yin X."/>
            <person name="Woodcroft B.J."/>
            <person name="Tyson G.W."/>
            <person name="Hugenholtz P."/>
            <person name="Polz M.F."/>
            <person name="Zhang T."/>
        </authorList>
    </citation>
    <scope>NUCLEOTIDE SEQUENCE</scope>
    <source>
        <strain evidence="5">HKST-UBA14</strain>
    </source>
</reference>
<dbReference type="EMBL" id="JAGQLK010000053">
    <property type="protein sequence ID" value="MCA9383317.1"/>
    <property type="molecule type" value="Genomic_DNA"/>
</dbReference>
<dbReference type="PANTHER" id="PTHR10302:SF27">
    <property type="entry name" value="SINGLE-STRANDED DNA-BINDING PROTEIN"/>
    <property type="match status" value="1"/>
</dbReference>
<accession>A0A955L5D6</accession>
<keyword evidence="1 2" id="KW-0238">DNA-binding</keyword>
<comment type="subunit">
    <text evidence="2">Homotetramer.</text>
</comment>
<dbReference type="InterPro" id="IPR011344">
    <property type="entry name" value="ssDNA-bd"/>
</dbReference>
<gene>
    <name evidence="5" type="primary">ssb</name>
    <name evidence="5" type="ORF">KC909_03050</name>
</gene>
<feature type="compositionally biased region" description="Basic and acidic residues" evidence="4">
    <location>
        <begin position="147"/>
        <end position="163"/>
    </location>
</feature>
<dbReference type="AlphaFoldDB" id="A0A955L5D6"/>
<evidence type="ECO:0000256" key="1">
    <source>
        <dbReference type="ARBA" id="ARBA00023125"/>
    </source>
</evidence>
<protein>
    <recommendedName>
        <fullName evidence="2 3">Single-stranded DNA-binding protein</fullName>
        <shortName evidence="2">SSB</shortName>
    </recommendedName>
</protein>
<dbReference type="GO" id="GO:0003697">
    <property type="term" value="F:single-stranded DNA binding"/>
    <property type="evidence" value="ECO:0007669"/>
    <property type="project" value="UniProtKB-UniRule"/>
</dbReference>
<dbReference type="PANTHER" id="PTHR10302">
    <property type="entry name" value="SINGLE-STRANDED DNA-BINDING PROTEIN"/>
    <property type="match status" value="1"/>
</dbReference>
<dbReference type="NCBIfam" id="TIGR00621">
    <property type="entry name" value="ssb"/>
    <property type="match status" value="1"/>
</dbReference>
<sequence length="169" mass="18582">MSTARSLNKVILIGNLTRNPVIRSTSNGAVVCTFGIATNATWKDSSGNLQERTEFHNVVAWNKLAEICAQILSTGMLVYIEGELRTRTWDDANGVRHYRTEVKIDDMKLLDDKGKKGVGVDAAKEAGENSSDDDEMMTESNNNNKSSSDDKSDEVVEESSKSDEGDDLF</sequence>
<dbReference type="GO" id="GO:0009295">
    <property type="term" value="C:nucleoid"/>
    <property type="evidence" value="ECO:0007669"/>
    <property type="project" value="TreeGrafter"/>
</dbReference>
<comment type="caution">
    <text evidence="2">Lacks conserved residue(s) required for the propagation of feature annotation.</text>
</comment>
<dbReference type="InterPro" id="IPR000424">
    <property type="entry name" value="Primosome_PriB/ssb"/>
</dbReference>
<dbReference type="Pfam" id="PF00436">
    <property type="entry name" value="SSB"/>
    <property type="match status" value="1"/>
</dbReference>
<dbReference type="HAMAP" id="MF_00984">
    <property type="entry name" value="SSB"/>
    <property type="match status" value="1"/>
</dbReference>
<evidence type="ECO:0000256" key="2">
    <source>
        <dbReference type="HAMAP-Rule" id="MF_00984"/>
    </source>
</evidence>
<dbReference type="Proteomes" id="UP000783287">
    <property type="component" value="Unassembled WGS sequence"/>
</dbReference>
<proteinExistence type="inferred from homology"/>
<evidence type="ECO:0000313" key="5">
    <source>
        <dbReference type="EMBL" id="MCA9383317.1"/>
    </source>
</evidence>
<comment type="caution">
    <text evidence="5">The sequence shown here is derived from an EMBL/GenBank/DDBJ whole genome shotgun (WGS) entry which is preliminary data.</text>
</comment>
<evidence type="ECO:0000256" key="4">
    <source>
        <dbReference type="SAM" id="MobiDB-lite"/>
    </source>
</evidence>
<dbReference type="SUPFAM" id="SSF50249">
    <property type="entry name" value="Nucleic acid-binding proteins"/>
    <property type="match status" value="1"/>
</dbReference>
<dbReference type="GO" id="GO:0006260">
    <property type="term" value="P:DNA replication"/>
    <property type="evidence" value="ECO:0007669"/>
    <property type="project" value="InterPro"/>
</dbReference>
<dbReference type="Gene3D" id="2.40.50.140">
    <property type="entry name" value="Nucleic acid-binding proteins"/>
    <property type="match status" value="1"/>
</dbReference>
<dbReference type="PIRSF" id="PIRSF002070">
    <property type="entry name" value="SSB"/>
    <property type="match status" value="1"/>
</dbReference>
<dbReference type="InterPro" id="IPR012340">
    <property type="entry name" value="NA-bd_OB-fold"/>
</dbReference>
<organism evidence="5 6">
    <name type="scientific">Candidatus Dojkabacteria bacterium</name>
    <dbReference type="NCBI Taxonomy" id="2099670"/>
    <lineage>
        <taxon>Bacteria</taxon>
        <taxon>Candidatus Dojkabacteria</taxon>
    </lineage>
</organism>
<reference evidence="5" key="1">
    <citation type="submission" date="2020-04" db="EMBL/GenBank/DDBJ databases">
        <authorList>
            <person name="Zhang T."/>
        </authorList>
    </citation>
    <scope>NUCLEOTIDE SEQUENCE</scope>
    <source>
        <strain evidence="5">HKST-UBA14</strain>
    </source>
</reference>
<dbReference type="PROSITE" id="PS50935">
    <property type="entry name" value="SSB"/>
    <property type="match status" value="1"/>
</dbReference>